<keyword evidence="2" id="KW-1185">Reference proteome</keyword>
<organism evidence="1 2">
    <name type="scientific">Lepagella muris</name>
    <dbReference type="NCBI Taxonomy" id="3032870"/>
    <lineage>
        <taxon>Bacteria</taxon>
        <taxon>Pseudomonadati</taxon>
        <taxon>Bacteroidota</taxon>
        <taxon>Bacteroidia</taxon>
        <taxon>Bacteroidales</taxon>
        <taxon>Muribaculaceae</taxon>
        <taxon>Lepagella</taxon>
    </lineage>
</organism>
<proteinExistence type="predicted"/>
<accession>A0AC61RED6</accession>
<name>A0AC61RED6_9BACT</name>
<evidence type="ECO:0000313" key="1">
    <source>
        <dbReference type="EMBL" id="TGY77937.1"/>
    </source>
</evidence>
<sequence length="415" mass="45922">MDREISIEERRKESRKKRLYVGGVFLAVVASVAGLMMLLGESVKENDLLIKKAELASLESSVSASGKIVPLYEQAIVSPVATRIIEVYCNEGDTVEADQSLLKLDLQSAETDLRRISDEVSMKKNEIEQASLANATYLTDLEMKIKVKEMSVSHLKAEVANEKRLDSIGSGTGDRIREAELAYSTARLELEQLKMQLNNERKSHAASFRSKQLEGSISARNLEEMRRTLDDARVKAPRKGTVTWLNKDLGASIGAGQKLAVVSDLTHFKIEGEIPESNSGKLSVGSTVVVRINRNTVTGKIATISPQSINGMAQFTVFLDNDNDHLLRSGLRTDLNVVYDVRENVVRIPNGSYFQGAGNYFLFVKVADDKLERRNVLLGDSNFDYVEVKSGISPGEEVVISDMSSYKEKKSINLK</sequence>
<comment type="caution">
    <text evidence="1">The sequence shown here is derived from an EMBL/GenBank/DDBJ whole genome shotgun (WGS) entry which is preliminary data.</text>
</comment>
<protein>
    <submittedName>
        <fullName evidence="1">HlyD family efflux transporter periplasmic adaptor subunit</fullName>
    </submittedName>
</protein>
<dbReference type="EMBL" id="SRYB01000018">
    <property type="protein sequence ID" value="TGY77937.1"/>
    <property type="molecule type" value="Genomic_DNA"/>
</dbReference>
<gene>
    <name evidence="1" type="ORF">E5331_12190</name>
</gene>
<dbReference type="Proteomes" id="UP000306319">
    <property type="component" value="Unassembled WGS sequence"/>
</dbReference>
<reference evidence="1" key="1">
    <citation type="submission" date="2019-04" db="EMBL/GenBank/DDBJ databases">
        <title>Microbes associate with the intestines of laboratory mice.</title>
        <authorList>
            <person name="Navarre W."/>
            <person name="Wong E."/>
            <person name="Huang K."/>
            <person name="Tropini C."/>
            <person name="Ng K."/>
            <person name="Yu B."/>
        </authorList>
    </citation>
    <scope>NUCLEOTIDE SEQUENCE</scope>
    <source>
        <strain evidence="1">NM04_E33</strain>
    </source>
</reference>
<evidence type="ECO:0000313" key="2">
    <source>
        <dbReference type="Proteomes" id="UP000306319"/>
    </source>
</evidence>